<organism evidence="2 3">
    <name type="scientific">Limosilactobacillus avistercoris</name>
    <dbReference type="NCBI Taxonomy" id="2762243"/>
    <lineage>
        <taxon>Bacteria</taxon>
        <taxon>Bacillati</taxon>
        <taxon>Bacillota</taxon>
        <taxon>Bacilli</taxon>
        <taxon>Lactobacillales</taxon>
        <taxon>Lactobacillaceae</taxon>
        <taxon>Limosilactobacillus</taxon>
    </lineage>
</organism>
<dbReference type="Pfam" id="PF02566">
    <property type="entry name" value="OsmC"/>
    <property type="match status" value="1"/>
</dbReference>
<dbReference type="Gene3D" id="3.30.300.20">
    <property type="match status" value="1"/>
</dbReference>
<dbReference type="InterPro" id="IPR036102">
    <property type="entry name" value="OsmC/Ohrsf"/>
</dbReference>
<dbReference type="Proteomes" id="UP000616837">
    <property type="component" value="Unassembled WGS sequence"/>
</dbReference>
<dbReference type="InterPro" id="IPR019953">
    <property type="entry name" value="OHR"/>
</dbReference>
<dbReference type="PANTHER" id="PTHR33797:SF2">
    <property type="entry name" value="ORGANIC HYDROPEROXIDE RESISTANCE PROTEIN-LIKE"/>
    <property type="match status" value="1"/>
</dbReference>
<name>A0ABR8PBS0_9LACO</name>
<protein>
    <submittedName>
        <fullName evidence="2">OsmC family protein</fullName>
    </submittedName>
</protein>
<reference evidence="2 3" key="1">
    <citation type="submission" date="2020-08" db="EMBL/GenBank/DDBJ databases">
        <title>A Genomic Blueprint of the Chicken Gut Microbiome.</title>
        <authorList>
            <person name="Gilroy R."/>
            <person name="Ravi A."/>
            <person name="Getino M."/>
            <person name="Pursley I."/>
            <person name="Horton D.L."/>
            <person name="Alikhan N.-F."/>
            <person name="Baker D."/>
            <person name="Gharbi K."/>
            <person name="Hall N."/>
            <person name="Watson M."/>
            <person name="Adriaenssens E.M."/>
            <person name="Foster-Nyarko E."/>
            <person name="Jarju S."/>
            <person name="Secka A."/>
            <person name="Antonio M."/>
            <person name="Oren A."/>
            <person name="Chaudhuri R."/>
            <person name="La Ragione R.M."/>
            <person name="Hildebrand F."/>
            <person name="Pallen M.J."/>
        </authorList>
    </citation>
    <scope>NUCLEOTIDE SEQUENCE [LARGE SCALE GENOMIC DNA]</scope>
    <source>
        <strain evidence="2 3">Sa3CUN2</strain>
    </source>
</reference>
<evidence type="ECO:0000313" key="2">
    <source>
        <dbReference type="EMBL" id="MBD7894738.1"/>
    </source>
</evidence>
<keyword evidence="3" id="KW-1185">Reference proteome</keyword>
<gene>
    <name evidence="2" type="ORF">H9564_03245</name>
</gene>
<sequence length="154" mass="16978">MAEKVLYQTVVENAAGISGHAKVIQGGTLDVLTSNPIHDNPGTNPEQLIGLALATCLNATIEAEEKRRQLPHKSIVRVGVQMGFDNPGFQFWLDAQVKIPQVSHDEAVAILKKAESRCPVAKLLKNSENVTVHLVDHFNFNEEKEDKNEISCNR</sequence>
<proteinExistence type="inferred from homology"/>
<accession>A0ABR8PBS0</accession>
<dbReference type="InterPro" id="IPR003718">
    <property type="entry name" value="OsmC/Ohr_fam"/>
</dbReference>
<dbReference type="RefSeq" id="WP_191684098.1">
    <property type="nucleotide sequence ID" value="NZ_JACSQW010000005.1"/>
</dbReference>
<dbReference type="InterPro" id="IPR015946">
    <property type="entry name" value="KH_dom-like_a/b"/>
</dbReference>
<evidence type="ECO:0000313" key="3">
    <source>
        <dbReference type="Proteomes" id="UP000616837"/>
    </source>
</evidence>
<dbReference type="EMBL" id="JACSQW010000005">
    <property type="protein sequence ID" value="MBD7894738.1"/>
    <property type="molecule type" value="Genomic_DNA"/>
</dbReference>
<dbReference type="PANTHER" id="PTHR33797">
    <property type="entry name" value="ORGANIC HYDROPEROXIDE RESISTANCE PROTEIN-LIKE"/>
    <property type="match status" value="1"/>
</dbReference>
<dbReference type="SUPFAM" id="SSF82784">
    <property type="entry name" value="OsmC-like"/>
    <property type="match status" value="1"/>
</dbReference>
<evidence type="ECO:0000256" key="1">
    <source>
        <dbReference type="ARBA" id="ARBA00007378"/>
    </source>
</evidence>
<comment type="similarity">
    <text evidence="1">Belongs to the OsmC/Ohr family.</text>
</comment>
<comment type="caution">
    <text evidence="2">The sequence shown here is derived from an EMBL/GenBank/DDBJ whole genome shotgun (WGS) entry which is preliminary data.</text>
</comment>